<organism evidence="3 4">
    <name type="scientific">Tumebacillus lipolyticus</name>
    <dbReference type="NCBI Taxonomy" id="1280370"/>
    <lineage>
        <taxon>Bacteria</taxon>
        <taxon>Bacillati</taxon>
        <taxon>Bacillota</taxon>
        <taxon>Bacilli</taxon>
        <taxon>Bacillales</taxon>
        <taxon>Alicyclobacillaceae</taxon>
        <taxon>Tumebacillus</taxon>
    </lineage>
</organism>
<dbReference type="RefSeq" id="WP_386045543.1">
    <property type="nucleotide sequence ID" value="NZ_JBHUIO010000005.1"/>
</dbReference>
<name>A0ABW4ZW62_9BACL</name>
<dbReference type="Proteomes" id="UP001597343">
    <property type="component" value="Unassembled WGS sequence"/>
</dbReference>
<protein>
    <submittedName>
        <fullName evidence="3">Class I SAM-dependent DNA methyltransferase</fullName>
    </submittedName>
</protein>
<keyword evidence="3" id="KW-0489">Methyltransferase</keyword>
<reference evidence="4" key="1">
    <citation type="journal article" date="2019" name="Int. J. Syst. Evol. Microbiol.">
        <title>The Global Catalogue of Microorganisms (GCM) 10K type strain sequencing project: providing services to taxonomists for standard genome sequencing and annotation.</title>
        <authorList>
            <consortium name="The Broad Institute Genomics Platform"/>
            <consortium name="The Broad Institute Genome Sequencing Center for Infectious Disease"/>
            <person name="Wu L."/>
            <person name="Ma J."/>
        </authorList>
    </citation>
    <scope>NUCLEOTIDE SEQUENCE [LARGE SCALE GENOMIC DNA]</scope>
    <source>
        <strain evidence="4">CGMCC 1.13574</strain>
    </source>
</reference>
<dbReference type="InterPro" id="IPR029063">
    <property type="entry name" value="SAM-dependent_MTases_sf"/>
</dbReference>
<dbReference type="GO" id="GO:0032259">
    <property type="term" value="P:methylation"/>
    <property type="evidence" value="ECO:0007669"/>
    <property type="project" value="UniProtKB-KW"/>
</dbReference>
<dbReference type="GO" id="GO:0008168">
    <property type="term" value="F:methyltransferase activity"/>
    <property type="evidence" value="ECO:0007669"/>
    <property type="project" value="UniProtKB-KW"/>
</dbReference>
<evidence type="ECO:0000313" key="3">
    <source>
        <dbReference type="EMBL" id="MFD2169975.1"/>
    </source>
</evidence>
<dbReference type="SUPFAM" id="SSF53335">
    <property type="entry name" value="S-adenosyl-L-methionine-dependent methyltransferases"/>
    <property type="match status" value="1"/>
</dbReference>
<dbReference type="CDD" id="cd02440">
    <property type="entry name" value="AdoMet_MTases"/>
    <property type="match status" value="1"/>
</dbReference>
<gene>
    <name evidence="3" type="ORF">ACFSOY_08200</name>
</gene>
<evidence type="ECO:0000256" key="1">
    <source>
        <dbReference type="ARBA" id="ARBA00022679"/>
    </source>
</evidence>
<evidence type="ECO:0000259" key="2">
    <source>
        <dbReference type="Pfam" id="PF13649"/>
    </source>
</evidence>
<comment type="caution">
    <text evidence="3">The sequence shown here is derived from an EMBL/GenBank/DDBJ whole genome shotgun (WGS) entry which is preliminary data.</text>
</comment>
<feature type="domain" description="Methyltransferase" evidence="2">
    <location>
        <begin position="62"/>
        <end position="155"/>
    </location>
</feature>
<evidence type="ECO:0000313" key="4">
    <source>
        <dbReference type="Proteomes" id="UP001597343"/>
    </source>
</evidence>
<sequence length="224" mass="24783">MKRRRAYHEEQSAYLEMMRQAFAGHYAAGTDVWSQDDSLLKAARIAHALWCDHNEGQRPNALDIGCGNGRALRAFDPQIERYLGVDLCEHPEWAGMQAGSSGAVEFVIGDFVKWSADQAGGQFDLVLDHGCFHHQHPSDHATCLQGVAKLLAPGGIFSLVVWAESWKEENIGEDGRFHLPFTLEQIESMIEQAGLSLLQVEEVRAKVGTNQYHAIACKPKGGVK</sequence>
<keyword evidence="1" id="KW-0808">Transferase</keyword>
<proteinExistence type="predicted"/>
<keyword evidence="4" id="KW-1185">Reference proteome</keyword>
<dbReference type="PANTHER" id="PTHR43861">
    <property type="entry name" value="TRANS-ACONITATE 2-METHYLTRANSFERASE-RELATED"/>
    <property type="match status" value="1"/>
</dbReference>
<dbReference type="Pfam" id="PF13649">
    <property type="entry name" value="Methyltransf_25"/>
    <property type="match status" value="1"/>
</dbReference>
<dbReference type="Gene3D" id="3.40.50.150">
    <property type="entry name" value="Vaccinia Virus protein VP39"/>
    <property type="match status" value="1"/>
</dbReference>
<accession>A0ABW4ZW62</accession>
<dbReference type="EMBL" id="JBHUIO010000005">
    <property type="protein sequence ID" value="MFD2169975.1"/>
    <property type="molecule type" value="Genomic_DNA"/>
</dbReference>
<dbReference type="InterPro" id="IPR041698">
    <property type="entry name" value="Methyltransf_25"/>
</dbReference>